<feature type="chain" id="PRO_5001948362" evidence="1">
    <location>
        <begin position="24"/>
        <end position="422"/>
    </location>
</feature>
<comment type="caution">
    <text evidence="2">The sequence shown here is derived from an EMBL/GenBank/DDBJ whole genome shotgun (WGS) entry which is preliminary data.</text>
</comment>
<reference evidence="2 3" key="1">
    <citation type="submission" date="2014-08" db="EMBL/GenBank/DDBJ databases">
        <title>Genomic and Phenotypic Diversity of Colwellia psychrerythraea strains from Disparate Marine Basins.</title>
        <authorList>
            <person name="Techtmann S.M."/>
            <person name="Stelling S.C."/>
            <person name="Utturkar S.M."/>
            <person name="Alshibli N."/>
            <person name="Harris A."/>
            <person name="Brown S.D."/>
            <person name="Hazen T.C."/>
        </authorList>
    </citation>
    <scope>NUCLEOTIDE SEQUENCE [LARGE SCALE GENOMIC DNA]</scope>
    <source>
        <strain evidence="2 3">GAB14E</strain>
    </source>
</reference>
<dbReference type="InterPro" id="IPR007815">
    <property type="entry name" value="Emycin_Estase"/>
</dbReference>
<dbReference type="GO" id="GO:0046677">
    <property type="term" value="P:response to antibiotic"/>
    <property type="evidence" value="ECO:0007669"/>
    <property type="project" value="InterPro"/>
</dbReference>
<dbReference type="PANTHER" id="PTHR31299">
    <property type="entry name" value="ESTERASE, PUTATIVE (AFU_ORTHOLOGUE AFUA_1G05850)-RELATED"/>
    <property type="match status" value="1"/>
</dbReference>
<evidence type="ECO:0000313" key="3">
    <source>
        <dbReference type="Proteomes" id="UP000029868"/>
    </source>
</evidence>
<dbReference type="EMBL" id="JQEC01000057">
    <property type="protein sequence ID" value="KGJ89063.1"/>
    <property type="molecule type" value="Genomic_DNA"/>
</dbReference>
<dbReference type="AlphaFoldDB" id="A0A099KHJ0"/>
<dbReference type="CDD" id="cd14728">
    <property type="entry name" value="Ere-like"/>
    <property type="match status" value="1"/>
</dbReference>
<name>A0A099KHJ0_COLPS</name>
<dbReference type="PATRIC" id="fig|28229.3.peg.4032"/>
<dbReference type="Gene3D" id="3.40.1660.10">
    <property type="entry name" value="EreA-like (biosynthetic domain)"/>
    <property type="match status" value="1"/>
</dbReference>
<dbReference type="InterPro" id="IPR052036">
    <property type="entry name" value="Hydrolase/PRTase-associated"/>
</dbReference>
<dbReference type="Pfam" id="PF05139">
    <property type="entry name" value="Erythro_esteras"/>
    <property type="match status" value="1"/>
</dbReference>
<feature type="signal peptide" evidence="1">
    <location>
        <begin position="1"/>
        <end position="23"/>
    </location>
</feature>
<protein>
    <submittedName>
        <fullName evidence="2">Erythromycin esterase</fullName>
    </submittedName>
</protein>
<dbReference type="SUPFAM" id="SSF159501">
    <property type="entry name" value="EreA/ChaN-like"/>
    <property type="match status" value="1"/>
</dbReference>
<evidence type="ECO:0000313" key="2">
    <source>
        <dbReference type="EMBL" id="KGJ89063.1"/>
    </source>
</evidence>
<gene>
    <name evidence="2" type="ORF">GAB14E_4059</name>
</gene>
<sequence length="422" mass="47584">MRLNHFIIILTLLLAACSHTHNSQNKSSRGKNNAEFSSTNSLKKEIISSHLAINVDSAGQPAEQDLAAFAKKIENVRILALGEQTHGAGSVFKLKTDLIKYLHQHHGFDLFILESGMYDVREIYQQAKNGQSIKTLAPGNIFYMYAKSEEVTTLFDYVNEQINTENPLTMVGFDSQHTGGLSLSSLVTDLTKAQAKIDCSWVNSPQWQLFSQQVQQVLDGSNSRFAKDEETVFFSLLDKLASNFDSHNSLGNNGFWLRISKGLVAQAKRQWQLGDNRSEQMGENIKWWAEQYPDKKIIVWAHTWHLTKEGNNQINAGKVVSDAFGEAYYMVHFSGEQGKYLSYIDLKNKGVAKLTENSVEQTFNQAAIAPINFVENKGLLLKDRVMAAFANDYQTTLPANQWSTYWDGMFVLKEITPATYQQ</sequence>
<dbReference type="PANTHER" id="PTHR31299:SF0">
    <property type="entry name" value="ESTERASE, PUTATIVE (AFU_ORTHOLOGUE AFUA_1G05850)-RELATED"/>
    <property type="match status" value="1"/>
</dbReference>
<organism evidence="2 3">
    <name type="scientific">Colwellia psychrerythraea</name>
    <name type="common">Vibrio psychroerythus</name>
    <dbReference type="NCBI Taxonomy" id="28229"/>
    <lineage>
        <taxon>Bacteria</taxon>
        <taxon>Pseudomonadati</taxon>
        <taxon>Pseudomonadota</taxon>
        <taxon>Gammaproteobacteria</taxon>
        <taxon>Alteromonadales</taxon>
        <taxon>Colwelliaceae</taxon>
        <taxon>Colwellia</taxon>
    </lineage>
</organism>
<dbReference type="RefSeq" id="WP_033083975.1">
    <property type="nucleotide sequence ID" value="NZ_JQEC01000057.1"/>
</dbReference>
<dbReference type="Gene3D" id="1.20.1440.30">
    <property type="entry name" value="Biosynthetic Protein domain"/>
    <property type="match status" value="1"/>
</dbReference>
<proteinExistence type="predicted"/>
<dbReference type="Proteomes" id="UP000029868">
    <property type="component" value="Unassembled WGS sequence"/>
</dbReference>
<keyword evidence="1" id="KW-0732">Signal</keyword>
<dbReference type="PROSITE" id="PS51257">
    <property type="entry name" value="PROKAR_LIPOPROTEIN"/>
    <property type="match status" value="1"/>
</dbReference>
<evidence type="ECO:0000256" key="1">
    <source>
        <dbReference type="SAM" id="SignalP"/>
    </source>
</evidence>
<dbReference type="Gene3D" id="3.30.1870.10">
    <property type="entry name" value="EreA-like, domain 2"/>
    <property type="match status" value="1"/>
</dbReference>
<accession>A0A099KHJ0</accession>